<dbReference type="Pfam" id="PF01784">
    <property type="entry name" value="DUF34_NIF3"/>
    <property type="match status" value="1"/>
</dbReference>
<dbReference type="InterPro" id="IPR002678">
    <property type="entry name" value="DUF34/NIF3"/>
</dbReference>
<dbReference type="GO" id="GO:0005737">
    <property type="term" value="C:cytoplasm"/>
    <property type="evidence" value="ECO:0007669"/>
    <property type="project" value="TreeGrafter"/>
</dbReference>
<keyword evidence="2 3" id="KW-0479">Metal-binding</keyword>
<comment type="caution">
    <text evidence="4">The sequence shown here is derived from an EMBL/GenBank/DDBJ whole genome shotgun (WGS) entry which is preliminary data.</text>
</comment>
<gene>
    <name evidence="4" type="ORF">A3I29_03760</name>
</gene>
<evidence type="ECO:0000256" key="3">
    <source>
        <dbReference type="PIRSR" id="PIRSR602678-1"/>
    </source>
</evidence>
<dbReference type="PANTHER" id="PTHR13799">
    <property type="entry name" value="NGG1 INTERACTING FACTOR 3"/>
    <property type="match status" value="1"/>
</dbReference>
<evidence type="ECO:0008006" key="6">
    <source>
        <dbReference type="Google" id="ProtNLM"/>
    </source>
</evidence>
<dbReference type="AlphaFoldDB" id="A0A1F6NAN0"/>
<evidence type="ECO:0000313" key="5">
    <source>
        <dbReference type="Proteomes" id="UP000178726"/>
    </source>
</evidence>
<dbReference type="SUPFAM" id="SSF102705">
    <property type="entry name" value="NIF3 (NGG1p interacting factor 3)-like"/>
    <property type="match status" value="1"/>
</dbReference>
<dbReference type="Proteomes" id="UP000178726">
    <property type="component" value="Unassembled WGS sequence"/>
</dbReference>
<name>A0A1F6NAN0_9BACT</name>
<accession>A0A1F6NAN0</accession>
<protein>
    <recommendedName>
        <fullName evidence="6">Nif3-like dinuclear metal center hexameric protein</fullName>
    </recommendedName>
</protein>
<dbReference type="STRING" id="1798689.A3I29_03760"/>
<sequence>MNMLQKNFDKAIIKFLGVNNAKFEFSGFIYKNKKKEAIDSIGLTLDISIESVKKSLENGIDTLVCFHAPDKLGGKDFITKEIKKLIKNKLNLYKCHLPLNFADFIGIHSVLCMMADLKAEPITFKYEGRKIRGGEYRILEQHTLRELLDKLKKVGSPYARIFNHEDNNKVYKNILISSGSGFKKELFEQTNCDLIISGEAKHSVIMQARDNGVTLVELGHYYTENAPLSIIAKKFEEIIGVSVKFISIPFLEKIHDFK</sequence>
<feature type="binding site" evidence="3">
    <location>
        <position position="220"/>
    </location>
    <ligand>
        <name>a divalent metal cation</name>
        <dbReference type="ChEBI" id="CHEBI:60240"/>
        <label>1</label>
    </ligand>
</feature>
<dbReference type="Gene3D" id="3.40.1390.30">
    <property type="entry name" value="NIF3 (NGG1p interacting factor 3)-like"/>
    <property type="match status" value="2"/>
</dbReference>
<dbReference type="InterPro" id="IPR036069">
    <property type="entry name" value="DUF34/NIF3_sf"/>
</dbReference>
<evidence type="ECO:0000313" key="4">
    <source>
        <dbReference type="EMBL" id="OGH80848.1"/>
    </source>
</evidence>
<feature type="binding site" evidence="3">
    <location>
        <position position="224"/>
    </location>
    <ligand>
        <name>a divalent metal cation</name>
        <dbReference type="ChEBI" id="CHEBI:60240"/>
        <label>1</label>
    </ligand>
</feature>
<evidence type="ECO:0000256" key="1">
    <source>
        <dbReference type="ARBA" id="ARBA00006964"/>
    </source>
</evidence>
<dbReference type="PANTHER" id="PTHR13799:SF14">
    <property type="entry name" value="GTP CYCLOHYDROLASE 1 TYPE 2 HOMOLOG"/>
    <property type="match status" value="1"/>
</dbReference>
<dbReference type="GO" id="GO:0046872">
    <property type="term" value="F:metal ion binding"/>
    <property type="evidence" value="ECO:0007669"/>
    <property type="project" value="UniProtKB-KW"/>
</dbReference>
<organism evidence="4 5">
    <name type="scientific">Candidatus Magasanikbacteria bacterium RIFCSPLOWO2_02_FULL_44_11</name>
    <dbReference type="NCBI Taxonomy" id="1798689"/>
    <lineage>
        <taxon>Bacteria</taxon>
        <taxon>Candidatus Magasanikiibacteriota</taxon>
    </lineage>
</organism>
<comment type="similarity">
    <text evidence="1">Belongs to the GTP cyclohydrolase I type 2/NIF3 family.</text>
</comment>
<feature type="binding site" evidence="3">
    <location>
        <position position="67"/>
    </location>
    <ligand>
        <name>a divalent metal cation</name>
        <dbReference type="ChEBI" id="CHEBI:60240"/>
        <label>1</label>
    </ligand>
</feature>
<evidence type="ECO:0000256" key="2">
    <source>
        <dbReference type="ARBA" id="ARBA00022723"/>
    </source>
</evidence>
<dbReference type="EMBL" id="MFQK01000025">
    <property type="protein sequence ID" value="OGH80848.1"/>
    <property type="molecule type" value="Genomic_DNA"/>
</dbReference>
<reference evidence="4 5" key="1">
    <citation type="journal article" date="2016" name="Nat. Commun.">
        <title>Thousands of microbial genomes shed light on interconnected biogeochemical processes in an aquifer system.</title>
        <authorList>
            <person name="Anantharaman K."/>
            <person name="Brown C.T."/>
            <person name="Hug L.A."/>
            <person name="Sharon I."/>
            <person name="Castelle C.J."/>
            <person name="Probst A.J."/>
            <person name="Thomas B.C."/>
            <person name="Singh A."/>
            <person name="Wilkins M.J."/>
            <person name="Karaoz U."/>
            <person name="Brodie E.L."/>
            <person name="Williams K.H."/>
            <person name="Hubbard S.S."/>
            <person name="Banfield J.F."/>
        </authorList>
    </citation>
    <scope>NUCLEOTIDE SEQUENCE [LARGE SCALE GENOMIC DNA]</scope>
</reference>
<proteinExistence type="inferred from homology"/>